<dbReference type="SUPFAM" id="SSF53756">
    <property type="entry name" value="UDP-Glycosyltransferase/glycogen phosphorylase"/>
    <property type="match status" value="1"/>
</dbReference>
<dbReference type="GeneID" id="92756815"/>
<dbReference type="PANTHER" id="PTHR12526">
    <property type="entry name" value="GLYCOSYLTRANSFERASE"/>
    <property type="match status" value="1"/>
</dbReference>
<name>D4IMP4_9BACT</name>
<dbReference type="BioCyc" id="ASHA717959:AL1_RS08645-MONOMER"/>
<dbReference type="PANTHER" id="PTHR12526:SF630">
    <property type="entry name" value="GLYCOSYLTRANSFERASE"/>
    <property type="match status" value="1"/>
</dbReference>
<dbReference type="InterPro" id="IPR001296">
    <property type="entry name" value="Glyco_trans_1"/>
</dbReference>
<dbReference type="GO" id="GO:0016757">
    <property type="term" value="F:glycosyltransferase activity"/>
    <property type="evidence" value="ECO:0007669"/>
    <property type="project" value="InterPro"/>
</dbReference>
<sequence>MNKKSILIIHPSMEIGGAERALLGLLDSIDYRNYDVDLLLCQHSGEFMPMINRHVKILPYDKRYDFFISPITSLIKRGQLLVAAIRLWARYVERIHSKRRGVNHNVWHTQQIIHNTMRPLLPTVTGHYDLAINFLGVPSILAFKVDAKVKMTWIHTDYDRIVANASIDRKMFDPIDYIVNVSDDCKRIFDNHYPDYKARSIVIENILNTSLVRKLAAEYTELPYEPGYVNLLSIGRFSEPKNFDSIPEMCRIMLDNGVAPFKWYIIGYGQSEQQIRDNLVKFKVENVVQIIGKRSNPYPYIYACDVYVQPSRYEGKAVTVREAQMLGKPVIVTAYNTASSQINNGVDGLILPMDTISFATALTQVLADHTRLDSLASYCSAHDFSNESEIQKIYSRFDVSTATSNL</sequence>
<gene>
    <name evidence="2" type="ORF">AL1_18380</name>
</gene>
<evidence type="ECO:0000313" key="3">
    <source>
        <dbReference type="Proteomes" id="UP000008794"/>
    </source>
</evidence>
<dbReference type="CDD" id="cd03811">
    <property type="entry name" value="GT4_GT28_WabH-like"/>
    <property type="match status" value="1"/>
</dbReference>
<dbReference type="AlphaFoldDB" id="D4IMP4"/>
<dbReference type="HOGENOM" id="CLU_009583_0_0_10"/>
<dbReference type="RefSeq" id="WP_015547098.1">
    <property type="nucleotide sequence ID" value="NC_021030.1"/>
</dbReference>
<reference evidence="2 3" key="1">
    <citation type="submission" date="2010-03" db="EMBL/GenBank/DDBJ databases">
        <title>The genome sequence of Alistipes shahii WAL 8301.</title>
        <authorList>
            <consortium name="metaHIT consortium -- http://www.metahit.eu/"/>
            <person name="Pajon A."/>
            <person name="Turner K."/>
            <person name="Parkhill J."/>
        </authorList>
    </citation>
    <scope>NUCLEOTIDE SEQUENCE [LARGE SCALE GENOMIC DNA]</scope>
    <source>
        <strain evidence="2 3">WAL 8301</strain>
    </source>
</reference>
<evidence type="ECO:0000313" key="2">
    <source>
        <dbReference type="EMBL" id="CBK64206.1"/>
    </source>
</evidence>
<organism evidence="2 3">
    <name type="scientific">Alistipes shahii WAL 8301</name>
    <dbReference type="NCBI Taxonomy" id="717959"/>
    <lineage>
        <taxon>Bacteria</taxon>
        <taxon>Pseudomonadati</taxon>
        <taxon>Bacteroidota</taxon>
        <taxon>Bacteroidia</taxon>
        <taxon>Bacteroidales</taxon>
        <taxon>Rikenellaceae</taxon>
        <taxon>Alistipes</taxon>
    </lineage>
</organism>
<dbReference type="CAZy" id="GT4">
    <property type="family name" value="Glycosyltransferase Family 4"/>
</dbReference>
<accession>D4IMP4</accession>
<proteinExistence type="predicted"/>
<dbReference type="EMBL" id="FP929032">
    <property type="protein sequence ID" value="CBK64206.1"/>
    <property type="molecule type" value="Genomic_DNA"/>
</dbReference>
<dbReference type="Proteomes" id="UP000008794">
    <property type="component" value="Chromosome"/>
</dbReference>
<evidence type="ECO:0000259" key="1">
    <source>
        <dbReference type="Pfam" id="PF00534"/>
    </source>
</evidence>
<dbReference type="STRING" id="717959.AL1_18380"/>
<dbReference type="KEGG" id="ash:AL1_18380"/>
<dbReference type="PATRIC" id="fig|717959.3.peg.291"/>
<protein>
    <submittedName>
        <fullName evidence="2">Glycosyltransferase</fullName>
    </submittedName>
</protein>
<keyword evidence="2" id="KW-0808">Transferase</keyword>
<dbReference type="Pfam" id="PF00534">
    <property type="entry name" value="Glycos_transf_1"/>
    <property type="match status" value="1"/>
</dbReference>
<keyword evidence="3" id="KW-1185">Reference proteome</keyword>
<reference evidence="2 3" key="2">
    <citation type="submission" date="2010-03" db="EMBL/GenBank/DDBJ databases">
        <authorList>
            <person name="Pajon A."/>
        </authorList>
    </citation>
    <scope>NUCLEOTIDE SEQUENCE [LARGE SCALE GENOMIC DNA]</scope>
    <source>
        <strain evidence="2 3">WAL 8301</strain>
    </source>
</reference>
<dbReference type="Gene3D" id="3.40.50.2000">
    <property type="entry name" value="Glycogen Phosphorylase B"/>
    <property type="match status" value="2"/>
</dbReference>
<feature type="domain" description="Glycosyl transferase family 1" evidence="1">
    <location>
        <begin position="231"/>
        <end position="373"/>
    </location>
</feature>